<comment type="similarity">
    <text evidence="1">Belongs to the GeBP family.</text>
</comment>
<gene>
    <name evidence="5" type="primary">LOC104222423</name>
</gene>
<dbReference type="GO" id="GO:0005634">
    <property type="term" value="C:nucleus"/>
    <property type="evidence" value="ECO:0007669"/>
    <property type="project" value="TreeGrafter"/>
</dbReference>
<dbReference type="GO" id="GO:0006355">
    <property type="term" value="P:regulation of DNA-templated transcription"/>
    <property type="evidence" value="ECO:0007669"/>
    <property type="project" value="InterPro"/>
</dbReference>
<name>A0A1U7W015_NICSY</name>
<reference evidence="4" key="1">
    <citation type="journal article" date="2013" name="Genome Biol.">
        <title>Reference genomes and transcriptomes of Nicotiana sylvestris and Nicotiana tomentosiformis.</title>
        <authorList>
            <person name="Sierro N."/>
            <person name="Battey J.N."/>
            <person name="Ouadi S."/>
            <person name="Bovet L."/>
            <person name="Goepfert S."/>
            <person name="Bakaher N."/>
            <person name="Peitsch M.C."/>
            <person name="Ivanov N.V."/>
        </authorList>
    </citation>
    <scope>NUCLEOTIDE SEQUENCE [LARGE SCALE GENOMIC DNA]</scope>
</reference>
<dbReference type="RefSeq" id="XP_009771958.1">
    <property type="nucleotide sequence ID" value="XM_009773656.1"/>
</dbReference>
<evidence type="ECO:0000313" key="4">
    <source>
        <dbReference type="Proteomes" id="UP000189701"/>
    </source>
</evidence>
<dbReference type="GeneID" id="104222423"/>
<dbReference type="PANTHER" id="PTHR31662:SF71">
    <property type="match status" value="1"/>
</dbReference>
<feature type="domain" description="Glabrous enhancer-binding protein-like DBD" evidence="3">
    <location>
        <begin position="99"/>
        <end position="187"/>
    </location>
</feature>
<reference evidence="5" key="2">
    <citation type="submission" date="2025-08" db="UniProtKB">
        <authorList>
            <consortium name="RefSeq"/>
        </authorList>
    </citation>
    <scope>IDENTIFICATION</scope>
    <source>
        <tissue evidence="5">Leaf</tissue>
    </source>
</reference>
<feature type="region of interest" description="Disordered" evidence="2">
    <location>
        <begin position="47"/>
        <end position="92"/>
    </location>
</feature>
<accession>A0A1U7W015</accession>
<keyword evidence="4" id="KW-1185">Reference proteome</keyword>
<dbReference type="Proteomes" id="UP000189701">
    <property type="component" value="Unplaced"/>
</dbReference>
<protein>
    <submittedName>
        <fullName evidence="5">Mediator-associated protein 1-like</fullName>
    </submittedName>
</protein>
<dbReference type="AlphaFoldDB" id="A0A1U7W015"/>
<evidence type="ECO:0000259" key="3">
    <source>
        <dbReference type="Pfam" id="PF04504"/>
    </source>
</evidence>
<organism evidence="4 5">
    <name type="scientific">Nicotiana sylvestris</name>
    <name type="common">Wood tobacco</name>
    <name type="synonym">South American tobacco</name>
    <dbReference type="NCBI Taxonomy" id="4096"/>
    <lineage>
        <taxon>Eukaryota</taxon>
        <taxon>Viridiplantae</taxon>
        <taxon>Streptophyta</taxon>
        <taxon>Embryophyta</taxon>
        <taxon>Tracheophyta</taxon>
        <taxon>Spermatophyta</taxon>
        <taxon>Magnoliopsida</taxon>
        <taxon>eudicotyledons</taxon>
        <taxon>Gunneridae</taxon>
        <taxon>Pentapetalae</taxon>
        <taxon>asterids</taxon>
        <taxon>lamiids</taxon>
        <taxon>Solanales</taxon>
        <taxon>Solanaceae</taxon>
        <taxon>Nicotianoideae</taxon>
        <taxon>Nicotianeae</taxon>
        <taxon>Nicotiana</taxon>
    </lineage>
</organism>
<feature type="compositionally biased region" description="Low complexity" evidence="2">
    <location>
        <begin position="66"/>
        <end position="75"/>
    </location>
</feature>
<dbReference type="InterPro" id="IPR007592">
    <property type="entry name" value="GEBP"/>
</dbReference>
<proteinExistence type="inferred from homology"/>
<sequence length="299" mass="34328">MILVLKSSVRVKELPLRQRFFRREWKGSAEAESGVLRRSREDLQKMAKNHTDNSLKESDKDWTPTSSKSISSESHSNNRKKRTMKNSGKKGVSEAVNNFQRIWSNEDEIAVLEGMLEYASARNISPSVDYNAFYIFVKDKLQVEVSKNQLKNKVKNLKSKFMKNVAKRGAFSKPHEENLFKLSQRIWYDDNQIAKEKGAAKVYDKVPKVGKKIVAKEKNNLCAGSSERYSSLVLYGGSAADLEDWFRQNPGLVSKEQRHEVLIKSHSLKIARAEQQLNEITLMEEQVNFSPTCFQFCLL</sequence>
<feature type="compositionally biased region" description="Basic residues" evidence="2">
    <location>
        <begin position="77"/>
        <end position="88"/>
    </location>
</feature>
<dbReference type="STRING" id="4096.A0A1U7W015"/>
<dbReference type="PANTHER" id="PTHR31662">
    <property type="entry name" value="BNAANNG10740D PROTEIN-RELATED"/>
    <property type="match status" value="1"/>
</dbReference>
<feature type="compositionally biased region" description="Basic and acidic residues" evidence="2">
    <location>
        <begin position="47"/>
        <end position="62"/>
    </location>
</feature>
<dbReference type="Pfam" id="PF04504">
    <property type="entry name" value="GeBP-like_DBD"/>
    <property type="match status" value="1"/>
</dbReference>
<dbReference type="OrthoDB" id="661680at2759"/>
<dbReference type="KEGG" id="nsy:104222423"/>
<evidence type="ECO:0000313" key="5">
    <source>
        <dbReference type="RefSeq" id="XP_009771958.1"/>
    </source>
</evidence>
<evidence type="ECO:0000256" key="1">
    <source>
        <dbReference type="ARBA" id="ARBA00010820"/>
    </source>
</evidence>
<evidence type="ECO:0000256" key="2">
    <source>
        <dbReference type="SAM" id="MobiDB-lite"/>
    </source>
</evidence>
<dbReference type="InterPro" id="IPR053932">
    <property type="entry name" value="GeBP-like_DBD"/>
</dbReference>